<dbReference type="AlphaFoldDB" id="W1NJL0"/>
<protein>
    <recommendedName>
        <fullName evidence="3">DRBM domain-containing protein</fullName>
    </recommendedName>
</protein>
<sequence>MQASEPLPQYLIRSYGPPRQTVFQANVTVRGCTFQGEASRTKNDAQKYIAQEALVFINLLPSLADTLSDTVLENEALRSCQAELLTTLDAARAIFGRAEKELLEVHNTVQALSRKYDRVVDANVQLSTQLATYRNDPLGPLPPLDLFMEDLPPF</sequence>
<proteinExistence type="predicted"/>
<dbReference type="HOGENOM" id="CLU_107321_0_0_1"/>
<dbReference type="Gene3D" id="3.30.160.20">
    <property type="match status" value="1"/>
</dbReference>
<evidence type="ECO:0000313" key="1">
    <source>
        <dbReference type="EMBL" id="ERM95360.1"/>
    </source>
</evidence>
<keyword evidence="2" id="KW-1185">Reference proteome</keyword>
<organism evidence="1 2">
    <name type="scientific">Amborella trichopoda</name>
    <dbReference type="NCBI Taxonomy" id="13333"/>
    <lineage>
        <taxon>Eukaryota</taxon>
        <taxon>Viridiplantae</taxon>
        <taxon>Streptophyta</taxon>
        <taxon>Embryophyta</taxon>
        <taxon>Tracheophyta</taxon>
        <taxon>Spermatophyta</taxon>
        <taxon>Magnoliopsida</taxon>
        <taxon>Amborellales</taxon>
        <taxon>Amborellaceae</taxon>
        <taxon>Amborella</taxon>
    </lineage>
</organism>
<name>W1NJL0_AMBTC</name>
<dbReference type="Proteomes" id="UP000017836">
    <property type="component" value="Unassembled WGS sequence"/>
</dbReference>
<dbReference type="SUPFAM" id="SSF54768">
    <property type="entry name" value="dsRNA-binding domain-like"/>
    <property type="match status" value="1"/>
</dbReference>
<gene>
    <name evidence="1" type="ORF">AMTR_s00008p00188710</name>
</gene>
<evidence type="ECO:0008006" key="3">
    <source>
        <dbReference type="Google" id="ProtNLM"/>
    </source>
</evidence>
<reference evidence="2" key="1">
    <citation type="journal article" date="2013" name="Science">
        <title>The Amborella genome and the evolution of flowering plants.</title>
        <authorList>
            <consortium name="Amborella Genome Project"/>
        </authorList>
    </citation>
    <scope>NUCLEOTIDE SEQUENCE [LARGE SCALE GENOMIC DNA]</scope>
</reference>
<dbReference type="EMBL" id="KI397486">
    <property type="protein sequence ID" value="ERM95360.1"/>
    <property type="molecule type" value="Genomic_DNA"/>
</dbReference>
<dbReference type="Gramene" id="ERM95360">
    <property type="protein sequence ID" value="ERM95360"/>
    <property type="gene ID" value="AMTR_s00008p00188710"/>
</dbReference>
<dbReference type="CDD" id="cd00048">
    <property type="entry name" value="DSRM_SF"/>
    <property type="match status" value="1"/>
</dbReference>
<accession>W1NJL0</accession>
<evidence type="ECO:0000313" key="2">
    <source>
        <dbReference type="Proteomes" id="UP000017836"/>
    </source>
</evidence>